<dbReference type="Proteomes" id="UP000502508">
    <property type="component" value="Chromosome"/>
</dbReference>
<sequence>MSRLRPDNTAVIWGGSDDRQNLEVNGDNASVLVAWVLGRISPAWEKDLRVSLQKRLGVAVDDAKHLLHELIEAAVLVEPESTEPARTRAEQWSWYGWDDAAAFHSATFGQRFDPDTLNELVYADYYRQLLADPGPIGAQPAAIKPADGYGVALAIPATAAPPITVSAVLDRAAPINRFRQPKIALSDLQAVLQRSVGVQRMVGGVLGDHLIKAHPSGGARHPCECYVIAKAVDGLLPATYHFDPVHHAFRSLPHSGAPGKIDQACFGKGGIVTAPAVLVLTCRWLRHNWKYRYPRSYRMVLLELGHIIQTINLVAGAHGLGAYHCPSINDAEVLGLLGLEDDCREGPLYAIGIGAEGVR</sequence>
<dbReference type="GO" id="GO:0016491">
    <property type="term" value="F:oxidoreductase activity"/>
    <property type="evidence" value="ECO:0007669"/>
    <property type="project" value="InterPro"/>
</dbReference>
<dbReference type="InterPro" id="IPR020051">
    <property type="entry name" value="SagB-type_dehydrogenase"/>
</dbReference>
<dbReference type="RefSeq" id="WP_173033958.1">
    <property type="nucleotide sequence ID" value="NZ_AP022870.1"/>
</dbReference>
<evidence type="ECO:0000313" key="3">
    <source>
        <dbReference type="Proteomes" id="UP000502508"/>
    </source>
</evidence>
<dbReference type="PANTHER" id="PTHR43745:SF2">
    <property type="entry name" value="NITROREDUCTASE MJ1384-RELATED"/>
    <property type="match status" value="1"/>
</dbReference>
<dbReference type="InterPro" id="IPR052544">
    <property type="entry name" value="Bacteriocin_Proc_Enz"/>
</dbReference>
<evidence type="ECO:0000313" key="2">
    <source>
        <dbReference type="EMBL" id="BCB74540.1"/>
    </source>
</evidence>
<dbReference type="AlphaFoldDB" id="A0A6F8XL50"/>
<dbReference type="Pfam" id="PF00881">
    <property type="entry name" value="Nitroreductase"/>
    <property type="match status" value="1"/>
</dbReference>
<dbReference type="EMBL" id="AP022870">
    <property type="protein sequence ID" value="BCB74540.1"/>
    <property type="molecule type" value="Genomic_DNA"/>
</dbReference>
<accession>A0A6F8XL50</accession>
<proteinExistence type="predicted"/>
<organism evidence="2 3">
    <name type="scientific">Phytohabitans flavus</name>
    <dbReference type="NCBI Taxonomy" id="1076124"/>
    <lineage>
        <taxon>Bacteria</taxon>
        <taxon>Bacillati</taxon>
        <taxon>Actinomycetota</taxon>
        <taxon>Actinomycetes</taxon>
        <taxon>Micromonosporales</taxon>
        <taxon>Micromonosporaceae</taxon>
    </lineage>
</organism>
<gene>
    <name evidence="2" type="ORF">Pflav_009500</name>
</gene>
<dbReference type="KEGG" id="pfla:Pflav_009500"/>
<dbReference type="CDD" id="cd02142">
    <property type="entry name" value="McbC_SagB-like_oxidoreductase"/>
    <property type="match status" value="1"/>
</dbReference>
<dbReference type="InterPro" id="IPR029479">
    <property type="entry name" value="Nitroreductase"/>
</dbReference>
<reference evidence="2 3" key="1">
    <citation type="submission" date="2020-03" db="EMBL/GenBank/DDBJ databases">
        <title>Whole genome shotgun sequence of Phytohabitans flavus NBRC 107702.</title>
        <authorList>
            <person name="Komaki H."/>
            <person name="Tamura T."/>
        </authorList>
    </citation>
    <scope>NUCLEOTIDE SEQUENCE [LARGE SCALE GENOMIC DNA]</scope>
    <source>
        <strain evidence="2 3">NBRC 107702</strain>
    </source>
</reference>
<dbReference type="InterPro" id="IPR000415">
    <property type="entry name" value="Nitroreductase-like"/>
</dbReference>
<name>A0A6F8XL50_9ACTN</name>
<dbReference type="PANTHER" id="PTHR43745">
    <property type="entry name" value="NITROREDUCTASE MJ1384-RELATED"/>
    <property type="match status" value="1"/>
</dbReference>
<dbReference type="SUPFAM" id="SSF55469">
    <property type="entry name" value="FMN-dependent nitroreductase-like"/>
    <property type="match status" value="1"/>
</dbReference>
<feature type="domain" description="Nitroreductase" evidence="1">
    <location>
        <begin position="182"/>
        <end position="354"/>
    </location>
</feature>
<evidence type="ECO:0000259" key="1">
    <source>
        <dbReference type="Pfam" id="PF00881"/>
    </source>
</evidence>
<reference evidence="2 3" key="2">
    <citation type="submission" date="2020-03" db="EMBL/GenBank/DDBJ databases">
        <authorList>
            <person name="Ichikawa N."/>
            <person name="Kimura A."/>
            <person name="Kitahashi Y."/>
            <person name="Uohara A."/>
        </authorList>
    </citation>
    <scope>NUCLEOTIDE SEQUENCE [LARGE SCALE GENOMIC DNA]</scope>
    <source>
        <strain evidence="2 3">NBRC 107702</strain>
    </source>
</reference>
<protein>
    <recommendedName>
        <fullName evidence="1">Nitroreductase domain-containing protein</fullName>
    </recommendedName>
</protein>
<dbReference type="NCBIfam" id="TIGR03605">
    <property type="entry name" value="antibiot_sagB"/>
    <property type="match status" value="1"/>
</dbReference>
<keyword evidence="3" id="KW-1185">Reference proteome</keyword>
<dbReference type="Gene3D" id="3.40.109.10">
    <property type="entry name" value="NADH Oxidase"/>
    <property type="match status" value="1"/>
</dbReference>